<evidence type="ECO:0000259" key="6">
    <source>
        <dbReference type="Pfam" id="PF00155"/>
    </source>
</evidence>
<comment type="caution">
    <text evidence="7">The sequence shown here is derived from an EMBL/GenBank/DDBJ whole genome shotgun (WGS) entry which is preliminary data.</text>
</comment>
<dbReference type="SUPFAM" id="SSF53383">
    <property type="entry name" value="PLP-dependent transferases"/>
    <property type="match status" value="1"/>
</dbReference>
<keyword evidence="3 7" id="KW-0032">Aminotransferase</keyword>
<name>A0A542E3E4_9MICO</name>
<evidence type="ECO:0000256" key="1">
    <source>
        <dbReference type="ARBA" id="ARBA00001933"/>
    </source>
</evidence>
<dbReference type="Gene3D" id="3.40.640.10">
    <property type="entry name" value="Type I PLP-dependent aspartate aminotransferase-like (Major domain)"/>
    <property type="match status" value="1"/>
</dbReference>
<organism evidence="7 8">
    <name type="scientific">Lapillicoccus jejuensis</name>
    <dbReference type="NCBI Taxonomy" id="402171"/>
    <lineage>
        <taxon>Bacteria</taxon>
        <taxon>Bacillati</taxon>
        <taxon>Actinomycetota</taxon>
        <taxon>Actinomycetes</taxon>
        <taxon>Micrococcales</taxon>
        <taxon>Intrasporangiaceae</taxon>
        <taxon>Lapillicoccus</taxon>
    </lineage>
</organism>
<dbReference type="InterPro" id="IPR015422">
    <property type="entry name" value="PyrdxlP-dep_Trfase_small"/>
</dbReference>
<evidence type="ECO:0000313" key="8">
    <source>
        <dbReference type="Proteomes" id="UP000317893"/>
    </source>
</evidence>
<dbReference type="EMBL" id="VFMN01000001">
    <property type="protein sequence ID" value="TQJ09847.1"/>
    <property type="molecule type" value="Genomic_DNA"/>
</dbReference>
<dbReference type="InterPro" id="IPR004839">
    <property type="entry name" value="Aminotransferase_I/II_large"/>
</dbReference>
<dbReference type="GO" id="GO:0016212">
    <property type="term" value="F:kynurenine-oxoglutarate transaminase activity"/>
    <property type="evidence" value="ECO:0007669"/>
    <property type="project" value="TreeGrafter"/>
</dbReference>
<comment type="cofactor">
    <cofactor evidence="1">
        <name>pyridoxal 5'-phosphate</name>
        <dbReference type="ChEBI" id="CHEBI:597326"/>
    </cofactor>
</comment>
<reference evidence="7 8" key="1">
    <citation type="submission" date="2019-06" db="EMBL/GenBank/DDBJ databases">
        <title>Sequencing the genomes of 1000 actinobacteria strains.</title>
        <authorList>
            <person name="Klenk H.-P."/>
        </authorList>
    </citation>
    <scope>NUCLEOTIDE SEQUENCE [LARGE SCALE GENOMIC DNA]</scope>
    <source>
        <strain evidence="7 8">DSM 18607</strain>
    </source>
</reference>
<dbReference type="OrthoDB" id="9763453at2"/>
<evidence type="ECO:0000313" key="7">
    <source>
        <dbReference type="EMBL" id="TQJ09847.1"/>
    </source>
</evidence>
<dbReference type="GO" id="GO:0030170">
    <property type="term" value="F:pyridoxal phosphate binding"/>
    <property type="evidence" value="ECO:0007669"/>
    <property type="project" value="InterPro"/>
</dbReference>
<dbReference type="NCBIfam" id="NF005855">
    <property type="entry name" value="PRK07777.1"/>
    <property type="match status" value="1"/>
</dbReference>
<dbReference type="Proteomes" id="UP000317893">
    <property type="component" value="Unassembled WGS sequence"/>
</dbReference>
<accession>A0A542E3E4</accession>
<evidence type="ECO:0000256" key="2">
    <source>
        <dbReference type="ARBA" id="ARBA00007441"/>
    </source>
</evidence>
<keyword evidence="8" id="KW-1185">Reference proteome</keyword>
<dbReference type="Pfam" id="PF00155">
    <property type="entry name" value="Aminotran_1_2"/>
    <property type="match status" value="1"/>
</dbReference>
<dbReference type="Gene3D" id="3.90.1150.10">
    <property type="entry name" value="Aspartate Aminotransferase, domain 1"/>
    <property type="match status" value="1"/>
</dbReference>
<sequence>MPRGENPRMSPFGTTIFAEMSALAVRTGAINLGQGFPDTDGPRELLDAAVAAILGGRNQYPPGPGVPELLEAVAAHQRRFYGIELDPTREVLVTAGATEAIAAAVLGLCEPGDEVVTFEPYYDSYAATIALAGAERRTSVLRFPDFAVDEASLRAAFSPRTKVVLLNTPHNPTGKVFTRDELELVAELAHEHDTWVVTDEVYEHLLFDGAQHVPISTLPGMRERTLTIGSAGKTFSATGWKVGWLTGPAEAVAAARRVKQFLTYVASGPFQPAVATALGLPDATYDGLASRLQHGRDLLVAGLEAAGLTVSRPAATYFVIADAAPLGAVDALEFCRELPERCGVVGVPVSVFHDDVDAARTLVRFAFCKKDEVLAEAARRLATLG</sequence>
<gene>
    <name evidence="7" type="ORF">FB458_2963</name>
</gene>
<dbReference type="PANTHER" id="PTHR43807">
    <property type="entry name" value="FI04487P"/>
    <property type="match status" value="1"/>
</dbReference>
<keyword evidence="5" id="KW-0663">Pyridoxal phosphate</keyword>
<evidence type="ECO:0000256" key="5">
    <source>
        <dbReference type="ARBA" id="ARBA00022898"/>
    </source>
</evidence>
<dbReference type="CDD" id="cd00609">
    <property type="entry name" value="AAT_like"/>
    <property type="match status" value="1"/>
</dbReference>
<dbReference type="RefSeq" id="WP_141849148.1">
    <property type="nucleotide sequence ID" value="NZ_BAAAPR010000007.1"/>
</dbReference>
<proteinExistence type="inferred from homology"/>
<protein>
    <submittedName>
        <fullName evidence="7">Succinyldiaminopimelate aminotransferase</fullName>
    </submittedName>
</protein>
<evidence type="ECO:0000256" key="4">
    <source>
        <dbReference type="ARBA" id="ARBA00022679"/>
    </source>
</evidence>
<keyword evidence="4 7" id="KW-0808">Transferase</keyword>
<feature type="domain" description="Aminotransferase class I/classII large" evidence="6">
    <location>
        <begin position="29"/>
        <end position="381"/>
    </location>
</feature>
<dbReference type="GO" id="GO:0005737">
    <property type="term" value="C:cytoplasm"/>
    <property type="evidence" value="ECO:0007669"/>
    <property type="project" value="TreeGrafter"/>
</dbReference>
<comment type="similarity">
    <text evidence="2">Belongs to the class-I pyridoxal-phosphate-dependent aminotransferase family.</text>
</comment>
<dbReference type="PANTHER" id="PTHR43807:SF20">
    <property type="entry name" value="FI04487P"/>
    <property type="match status" value="1"/>
</dbReference>
<dbReference type="AlphaFoldDB" id="A0A542E3E4"/>
<dbReference type="InterPro" id="IPR015424">
    <property type="entry name" value="PyrdxlP-dep_Trfase"/>
</dbReference>
<dbReference type="InterPro" id="IPR015421">
    <property type="entry name" value="PyrdxlP-dep_Trfase_major"/>
</dbReference>
<evidence type="ECO:0000256" key="3">
    <source>
        <dbReference type="ARBA" id="ARBA00022576"/>
    </source>
</evidence>
<dbReference type="InterPro" id="IPR051326">
    <property type="entry name" value="Kynurenine-oxoglutarate_AT"/>
</dbReference>
<dbReference type="FunFam" id="3.40.640.10:FF:000024">
    <property type="entry name" value="Kynurenine--oxoglutarate transaminase 3"/>
    <property type="match status" value="1"/>
</dbReference>